<comment type="caution">
    <text evidence="8">The sequence shown here is derived from an EMBL/GenBank/DDBJ whole genome shotgun (WGS) entry which is preliminary data.</text>
</comment>
<dbReference type="Gene3D" id="3.40.50.10710">
    <property type="entry name" value="Metallo-hydrolase/oxidoreductase"/>
    <property type="match status" value="1"/>
</dbReference>
<gene>
    <name evidence="8" type="ORF">DI556_13890</name>
</gene>
<dbReference type="AlphaFoldDB" id="A0A2W5N7M8"/>
<dbReference type="InterPro" id="IPR036866">
    <property type="entry name" value="RibonucZ/Hydroxyglut_hydro"/>
</dbReference>
<dbReference type="InterPro" id="IPR011108">
    <property type="entry name" value="RMMBL"/>
</dbReference>
<dbReference type="PANTHER" id="PTHR43694">
    <property type="entry name" value="RIBONUCLEASE J"/>
    <property type="match status" value="1"/>
</dbReference>
<dbReference type="Pfam" id="PF17770">
    <property type="entry name" value="RNase_J_C"/>
    <property type="match status" value="1"/>
</dbReference>
<evidence type="ECO:0000256" key="5">
    <source>
        <dbReference type="ARBA" id="ARBA00022839"/>
    </source>
</evidence>
<keyword evidence="4" id="KW-0862">Zinc</keyword>
<reference evidence="8 9" key="1">
    <citation type="submission" date="2017-08" db="EMBL/GenBank/DDBJ databases">
        <title>Infants hospitalized years apart are colonized by the same room-sourced microbial strains.</title>
        <authorList>
            <person name="Brooks B."/>
            <person name="Olm M.R."/>
            <person name="Firek B.A."/>
            <person name="Baker R."/>
            <person name="Thomas B.C."/>
            <person name="Morowitz M.J."/>
            <person name="Banfield J.F."/>
        </authorList>
    </citation>
    <scope>NUCLEOTIDE SEQUENCE [LARGE SCALE GENOMIC DNA]</scope>
    <source>
        <strain evidence="8">S2_005_002_R2_34</strain>
    </source>
</reference>
<dbReference type="GO" id="GO:0004527">
    <property type="term" value="F:exonuclease activity"/>
    <property type="evidence" value="ECO:0007669"/>
    <property type="project" value="UniProtKB-KW"/>
</dbReference>
<evidence type="ECO:0000256" key="4">
    <source>
        <dbReference type="ARBA" id="ARBA00022833"/>
    </source>
</evidence>
<dbReference type="InterPro" id="IPR042173">
    <property type="entry name" value="RNase_J_2"/>
</dbReference>
<dbReference type="SUPFAM" id="SSF56281">
    <property type="entry name" value="Metallo-hydrolase/oxidoreductase"/>
    <property type="match status" value="1"/>
</dbReference>
<keyword evidence="5" id="KW-0269">Exonuclease</keyword>
<dbReference type="Gene3D" id="3.10.20.580">
    <property type="match status" value="1"/>
</dbReference>
<dbReference type="InterPro" id="IPR001279">
    <property type="entry name" value="Metallo-B-lactamas"/>
</dbReference>
<proteinExistence type="predicted"/>
<dbReference type="InterPro" id="IPR055132">
    <property type="entry name" value="RNase_J_b_CASP"/>
</dbReference>
<keyword evidence="3 8" id="KW-0378">Hydrolase</keyword>
<dbReference type="Pfam" id="PF22505">
    <property type="entry name" value="RNase_J_b_CASP"/>
    <property type="match status" value="1"/>
</dbReference>
<evidence type="ECO:0000256" key="1">
    <source>
        <dbReference type="ARBA" id="ARBA00022722"/>
    </source>
</evidence>
<dbReference type="InterPro" id="IPR001587">
    <property type="entry name" value="RNase_J_CS"/>
</dbReference>
<dbReference type="Proteomes" id="UP000249185">
    <property type="component" value="Unassembled WGS sequence"/>
</dbReference>
<organism evidence="8 9">
    <name type="scientific">Rhodovulum sulfidophilum</name>
    <name type="common">Rhodobacter sulfidophilus</name>
    <dbReference type="NCBI Taxonomy" id="35806"/>
    <lineage>
        <taxon>Bacteria</taxon>
        <taxon>Pseudomonadati</taxon>
        <taxon>Pseudomonadota</taxon>
        <taxon>Alphaproteobacteria</taxon>
        <taxon>Rhodobacterales</taxon>
        <taxon>Paracoccaceae</taxon>
        <taxon>Rhodovulum</taxon>
    </lineage>
</organism>
<dbReference type="PANTHER" id="PTHR43694:SF1">
    <property type="entry name" value="RIBONUCLEASE J"/>
    <property type="match status" value="1"/>
</dbReference>
<protein>
    <submittedName>
        <fullName evidence="8">MBL fold hydrolase</fullName>
    </submittedName>
</protein>
<dbReference type="PROSITE" id="PS01292">
    <property type="entry name" value="UPF0036"/>
    <property type="match status" value="1"/>
</dbReference>
<evidence type="ECO:0000313" key="9">
    <source>
        <dbReference type="Proteomes" id="UP000249185"/>
    </source>
</evidence>
<keyword evidence="6" id="KW-0694">RNA-binding</keyword>
<dbReference type="Gene3D" id="3.60.15.10">
    <property type="entry name" value="Ribonuclease Z/Hydroxyacylglutathione hydrolase-like"/>
    <property type="match status" value="1"/>
</dbReference>
<evidence type="ECO:0000256" key="2">
    <source>
        <dbReference type="ARBA" id="ARBA00022723"/>
    </source>
</evidence>
<dbReference type="CDD" id="cd07714">
    <property type="entry name" value="RNaseJ_MBL-fold"/>
    <property type="match status" value="1"/>
</dbReference>
<dbReference type="Pfam" id="PF00753">
    <property type="entry name" value="Lactamase_B"/>
    <property type="match status" value="1"/>
</dbReference>
<feature type="domain" description="Metallo-beta-lactamase" evidence="7">
    <location>
        <begin position="19"/>
        <end position="207"/>
    </location>
</feature>
<name>A0A2W5N7M8_RHOSU</name>
<dbReference type="GO" id="GO:0003723">
    <property type="term" value="F:RNA binding"/>
    <property type="evidence" value="ECO:0007669"/>
    <property type="project" value="UniProtKB-KW"/>
</dbReference>
<evidence type="ECO:0000256" key="3">
    <source>
        <dbReference type="ARBA" id="ARBA00022801"/>
    </source>
</evidence>
<keyword evidence="2" id="KW-0479">Metal-binding</keyword>
<evidence type="ECO:0000259" key="7">
    <source>
        <dbReference type="SMART" id="SM00849"/>
    </source>
</evidence>
<sequence length="557" mass="59900">MAGKNRLIYLALGGAGEIGMNMYVYGYGPKDAERLILVDVGVTFPDMETSPGVDLIMADPAWVQARADRLEGIFITHAHEDHIGGLGMLWSRLGAPVYARRFTAAIAQNKMERAGQPTSEVRQVDAWPHMVEAGPFKVGFVPVSHSIPESSSLVIETPAGRILHSADFKTDPTPVVGDPFEPEIYRAIGDQGVKVMTCDSTNVFSQHPGRSEATLTEPIRALMRDAEGMVVATTFASNVARLKTLAEAGHAVGRQVVVLGRAMNTMLKTARATDVLDGFPPTVDVTDADSVPRSQLLVLATGSQGERRAASAQLANGRYMGLELRAGDTFLFSSKTIPGNEISVGRIMNALSVKGVRIIDDADGRYHVSGHANRPDLAVMQDLLRPTAIVPMHGEHRHLTTHAEFAESRGYVGVVAPNGAMLDLTGPTPVFAEKVETGRVYLDGTQLIGALDGVVRERLRMAMRGHVIVSILIDEGGKPIGGAWVETVGLPEVARLRDGFAGALEEEIGRALSRAKRAELDDDDALEELVSRAVSRRSNDLVGKKPVCTVMISRLEA</sequence>
<evidence type="ECO:0000313" key="8">
    <source>
        <dbReference type="EMBL" id="PZQ48548.1"/>
    </source>
</evidence>
<dbReference type="InterPro" id="IPR041636">
    <property type="entry name" value="RNase_J_C"/>
</dbReference>
<dbReference type="SMART" id="SM00849">
    <property type="entry name" value="Lactamase_B"/>
    <property type="match status" value="1"/>
</dbReference>
<accession>A0A2W5N7M8</accession>
<dbReference type="EMBL" id="QFPW01000011">
    <property type="protein sequence ID" value="PZQ48548.1"/>
    <property type="molecule type" value="Genomic_DNA"/>
</dbReference>
<keyword evidence="1" id="KW-0540">Nuclease</keyword>
<evidence type="ECO:0000256" key="6">
    <source>
        <dbReference type="ARBA" id="ARBA00022884"/>
    </source>
</evidence>
<dbReference type="GO" id="GO:0046872">
    <property type="term" value="F:metal ion binding"/>
    <property type="evidence" value="ECO:0007669"/>
    <property type="project" value="UniProtKB-KW"/>
</dbReference>
<dbReference type="Pfam" id="PF07521">
    <property type="entry name" value="RMMBL"/>
    <property type="match status" value="1"/>
</dbReference>